<sequence length="134" mass="15300">MLGRKGLLAHVQVVNDPAEVDEIWLLNDIKVLGQIAQGVSLEHHTKIRPVASVIQAWNTLRDFYNRTTIHNGVTMTRRLHEFKIEDGTTIDSRLPAESKLITSIVENSRDVILTEVKVKLLMGYERQKKKETTE</sequence>
<dbReference type="AlphaFoldDB" id="A0A2P4X5A9"/>
<reference evidence="1 2" key="1">
    <citation type="journal article" date="2017" name="Genome Biol. Evol.">
        <title>Phytophthora megakarya and P. palmivora, closely related causal agents of cacao black pod rot, underwent increases in genome sizes and gene numbers by different mechanisms.</title>
        <authorList>
            <person name="Ali S.S."/>
            <person name="Shao J."/>
            <person name="Lary D.J."/>
            <person name="Kronmiller B."/>
            <person name="Shen D."/>
            <person name="Strem M.D."/>
            <person name="Amoako-Attah I."/>
            <person name="Akrofi A.Y."/>
            <person name="Begoude B.A."/>
            <person name="Ten Hoopen G.M."/>
            <person name="Coulibaly K."/>
            <person name="Kebe B.I."/>
            <person name="Melnick R.L."/>
            <person name="Guiltinan M.J."/>
            <person name="Tyler B.M."/>
            <person name="Meinhardt L.W."/>
            <person name="Bailey B.A."/>
        </authorList>
    </citation>
    <scope>NUCLEOTIDE SEQUENCE [LARGE SCALE GENOMIC DNA]</scope>
    <source>
        <strain evidence="2">sbr112.9</strain>
    </source>
</reference>
<dbReference type="Proteomes" id="UP000237271">
    <property type="component" value="Unassembled WGS sequence"/>
</dbReference>
<dbReference type="OrthoDB" id="165998at2759"/>
<name>A0A2P4X5A9_9STRA</name>
<protein>
    <submittedName>
        <fullName evidence="1">Polyprotein</fullName>
    </submittedName>
</protein>
<gene>
    <name evidence="1" type="ORF">PHPALM_30359</name>
</gene>
<organism evidence="1 2">
    <name type="scientific">Phytophthora palmivora</name>
    <dbReference type="NCBI Taxonomy" id="4796"/>
    <lineage>
        <taxon>Eukaryota</taxon>
        <taxon>Sar</taxon>
        <taxon>Stramenopiles</taxon>
        <taxon>Oomycota</taxon>
        <taxon>Peronosporomycetes</taxon>
        <taxon>Peronosporales</taxon>
        <taxon>Peronosporaceae</taxon>
        <taxon>Phytophthora</taxon>
    </lineage>
</organism>
<comment type="caution">
    <text evidence="1">The sequence shown here is derived from an EMBL/GenBank/DDBJ whole genome shotgun (WGS) entry which is preliminary data.</text>
</comment>
<evidence type="ECO:0000313" key="1">
    <source>
        <dbReference type="EMBL" id="POM60744.1"/>
    </source>
</evidence>
<proteinExistence type="predicted"/>
<dbReference type="EMBL" id="NCKW01016833">
    <property type="protein sequence ID" value="POM60744.1"/>
    <property type="molecule type" value="Genomic_DNA"/>
</dbReference>
<evidence type="ECO:0000313" key="2">
    <source>
        <dbReference type="Proteomes" id="UP000237271"/>
    </source>
</evidence>
<dbReference type="Pfam" id="PF14223">
    <property type="entry name" value="Retrotran_gag_2"/>
    <property type="match status" value="1"/>
</dbReference>
<keyword evidence="2" id="KW-1185">Reference proteome</keyword>
<accession>A0A2P4X5A9</accession>